<evidence type="ECO:0000313" key="3">
    <source>
        <dbReference type="Proteomes" id="UP000012092"/>
    </source>
</evidence>
<feature type="transmembrane region" description="Helical" evidence="1">
    <location>
        <begin position="21"/>
        <end position="40"/>
    </location>
</feature>
<dbReference type="Proteomes" id="UP000012092">
    <property type="component" value="Unassembled WGS sequence"/>
</dbReference>
<dbReference type="PANTHER" id="PTHR32063">
    <property type="match status" value="1"/>
</dbReference>
<keyword evidence="1" id="KW-0472">Membrane</keyword>
<evidence type="ECO:0000256" key="1">
    <source>
        <dbReference type="SAM" id="Phobius"/>
    </source>
</evidence>
<dbReference type="InterPro" id="IPR001036">
    <property type="entry name" value="Acrflvin-R"/>
</dbReference>
<dbReference type="AlphaFoldDB" id="M6R950"/>
<sequence length="92" mass="9927">MSQGKEMKEAIIEAGRERLRPILMTSFALIAGMLPIAIGLNEASRQRTSMGVAIIGGLISSTILTLVVVPAAFSYIEKLNQMVRRNSPNPDA</sequence>
<dbReference type="SUPFAM" id="SSF82866">
    <property type="entry name" value="Multidrug efflux transporter AcrB transmembrane domain"/>
    <property type="match status" value="1"/>
</dbReference>
<dbReference type="Gene3D" id="1.20.1640.10">
    <property type="entry name" value="Multidrug efflux transporter AcrB transmembrane domain"/>
    <property type="match status" value="1"/>
</dbReference>
<organism evidence="2 3">
    <name type="scientific">Leptospira interrogans serovar Icterohaemorrhagiae str. Verdun HP</name>
    <dbReference type="NCBI Taxonomy" id="1049910"/>
    <lineage>
        <taxon>Bacteria</taxon>
        <taxon>Pseudomonadati</taxon>
        <taxon>Spirochaetota</taxon>
        <taxon>Spirochaetia</taxon>
        <taxon>Leptospirales</taxon>
        <taxon>Leptospiraceae</taxon>
        <taxon>Leptospira</taxon>
    </lineage>
</organism>
<reference evidence="2 3" key="1">
    <citation type="submission" date="2013-01" db="EMBL/GenBank/DDBJ databases">
        <authorList>
            <person name="Harkins D.M."/>
            <person name="Durkin A.S."/>
            <person name="Brinkac L.M."/>
            <person name="Haft D.H."/>
            <person name="Selengut J.D."/>
            <person name="Sanka R."/>
            <person name="DePew J."/>
            <person name="Purushe J."/>
            <person name="Picardeau M."/>
            <person name="Werts C."/>
            <person name="Goarant C."/>
            <person name="Vinetz J.M."/>
            <person name="Sutton G.G."/>
            <person name="Nierman W.C."/>
            <person name="Fouts D.E."/>
        </authorList>
    </citation>
    <scope>NUCLEOTIDE SEQUENCE [LARGE SCALE GENOMIC DNA]</scope>
    <source>
        <strain evidence="2 3">Verdun HP</strain>
    </source>
</reference>
<dbReference type="EMBL" id="AHNZ02000602">
    <property type="protein sequence ID" value="EMO04667.1"/>
    <property type="molecule type" value="Genomic_DNA"/>
</dbReference>
<proteinExistence type="predicted"/>
<keyword evidence="1" id="KW-1133">Transmembrane helix</keyword>
<protein>
    <submittedName>
        <fullName evidence="2">RND transporter, Hydrophobe/Amphiphile Efflux-1 (HAE1)/Heavy Metal Efflux (HME) family, permease protein</fullName>
    </submittedName>
</protein>
<accession>M6R950</accession>
<keyword evidence="1" id="KW-0812">Transmembrane</keyword>
<name>M6R950_LEPIR</name>
<feature type="transmembrane region" description="Helical" evidence="1">
    <location>
        <begin position="52"/>
        <end position="76"/>
    </location>
</feature>
<evidence type="ECO:0000313" key="2">
    <source>
        <dbReference type="EMBL" id="EMO04667.1"/>
    </source>
</evidence>
<dbReference type="Pfam" id="PF00873">
    <property type="entry name" value="ACR_tran"/>
    <property type="match status" value="1"/>
</dbReference>
<comment type="caution">
    <text evidence="2">The sequence shown here is derived from an EMBL/GenBank/DDBJ whole genome shotgun (WGS) entry which is preliminary data.</text>
</comment>
<dbReference type="PANTHER" id="PTHR32063:SF0">
    <property type="entry name" value="SWARMING MOTILITY PROTEIN SWRC"/>
    <property type="match status" value="1"/>
</dbReference>
<dbReference type="GO" id="GO:0005886">
    <property type="term" value="C:plasma membrane"/>
    <property type="evidence" value="ECO:0007669"/>
    <property type="project" value="TreeGrafter"/>
</dbReference>
<dbReference type="GO" id="GO:0042910">
    <property type="term" value="F:xenobiotic transmembrane transporter activity"/>
    <property type="evidence" value="ECO:0007669"/>
    <property type="project" value="TreeGrafter"/>
</dbReference>
<gene>
    <name evidence="2" type="ORF">LEP1GSC116_1279</name>
</gene>